<evidence type="ECO:0000313" key="1">
    <source>
        <dbReference type="EMBL" id="PQB05630.1"/>
    </source>
</evidence>
<proteinExistence type="predicted"/>
<reference evidence="1 2" key="1">
    <citation type="submission" date="2016-11" db="EMBL/GenBank/DDBJ databases">
        <title>Trade-off between light-utilization and light-protection in marine flavobacteria.</title>
        <authorList>
            <person name="Kumagai Y."/>
        </authorList>
    </citation>
    <scope>NUCLEOTIDE SEQUENCE [LARGE SCALE GENOMIC DNA]</scope>
    <source>
        <strain evidence="1 2">NBRC 107741</strain>
    </source>
</reference>
<dbReference type="EMBL" id="MQUB01000001">
    <property type="protein sequence ID" value="PQB05630.1"/>
    <property type="molecule type" value="Genomic_DNA"/>
</dbReference>
<sequence length="148" mass="16281">MTNNNNMINKSIYGLLFALILIGCKGKEGEEQTVVEGSEVVETEEIASADKPLYNSYRGEFIYVADGAVLNGKNFIYGVKLDSMAQVLADRVAPVKESEFDMVEVIVYGIVEPKAEGEEGWDEVLTIKEIVSVSETPSPAEIKLEEKN</sequence>
<dbReference type="AlphaFoldDB" id="A0A2S7KSM8"/>
<name>A0A2S7KSM8_9FLAO</name>
<evidence type="ECO:0000313" key="2">
    <source>
        <dbReference type="Proteomes" id="UP000239800"/>
    </source>
</evidence>
<comment type="caution">
    <text evidence="1">The sequence shown here is derived from an EMBL/GenBank/DDBJ whole genome shotgun (WGS) entry which is preliminary data.</text>
</comment>
<evidence type="ECO:0008006" key="3">
    <source>
        <dbReference type="Google" id="ProtNLM"/>
    </source>
</evidence>
<keyword evidence="2" id="KW-1185">Reference proteome</keyword>
<accession>A0A2S7KSM8</accession>
<organism evidence="1 2">
    <name type="scientific">Aureitalea marina</name>
    <dbReference type="NCBI Taxonomy" id="930804"/>
    <lineage>
        <taxon>Bacteria</taxon>
        <taxon>Pseudomonadati</taxon>
        <taxon>Bacteroidota</taxon>
        <taxon>Flavobacteriia</taxon>
        <taxon>Flavobacteriales</taxon>
        <taxon>Flavobacteriaceae</taxon>
        <taxon>Aureitalea</taxon>
    </lineage>
</organism>
<protein>
    <recommendedName>
        <fullName evidence="3">NlpE C-terminal OB domain-containing protein</fullName>
    </recommendedName>
</protein>
<gene>
    <name evidence="1" type="ORF">BST85_12520</name>
</gene>
<dbReference type="Proteomes" id="UP000239800">
    <property type="component" value="Unassembled WGS sequence"/>
</dbReference>